<dbReference type="Pfam" id="PF13359">
    <property type="entry name" value="DDE_Tnp_4"/>
    <property type="match status" value="1"/>
</dbReference>
<evidence type="ECO:0000313" key="9">
    <source>
        <dbReference type="EMBL" id="KAF7145421.1"/>
    </source>
</evidence>
<dbReference type="GO" id="GO:0016787">
    <property type="term" value="F:hydrolase activity"/>
    <property type="evidence" value="ECO:0007669"/>
    <property type="project" value="UniProtKB-KW"/>
</dbReference>
<evidence type="ECO:0000256" key="7">
    <source>
        <dbReference type="ARBA" id="ARBA00023242"/>
    </source>
</evidence>
<evidence type="ECO:0000256" key="3">
    <source>
        <dbReference type="ARBA" id="ARBA00006958"/>
    </source>
</evidence>
<dbReference type="GO" id="GO:0005634">
    <property type="term" value="C:nucleus"/>
    <property type="evidence" value="ECO:0007669"/>
    <property type="project" value="UniProtKB-SubCell"/>
</dbReference>
<keyword evidence="10" id="KW-1185">Reference proteome</keyword>
<organism evidence="9 10">
    <name type="scientific">Rhododendron simsii</name>
    <name type="common">Sims's rhododendron</name>
    <dbReference type="NCBI Taxonomy" id="118357"/>
    <lineage>
        <taxon>Eukaryota</taxon>
        <taxon>Viridiplantae</taxon>
        <taxon>Streptophyta</taxon>
        <taxon>Embryophyta</taxon>
        <taxon>Tracheophyta</taxon>
        <taxon>Spermatophyta</taxon>
        <taxon>Magnoliopsida</taxon>
        <taxon>eudicotyledons</taxon>
        <taxon>Gunneridae</taxon>
        <taxon>Pentapetalae</taxon>
        <taxon>asterids</taxon>
        <taxon>Ericales</taxon>
        <taxon>Ericaceae</taxon>
        <taxon>Ericoideae</taxon>
        <taxon>Rhodoreae</taxon>
        <taxon>Rhododendron</taxon>
    </lineage>
</organism>
<evidence type="ECO:0000256" key="5">
    <source>
        <dbReference type="ARBA" id="ARBA00022723"/>
    </source>
</evidence>
<comment type="caution">
    <text evidence="9">The sequence shown here is derived from an EMBL/GenBank/DDBJ whole genome shotgun (WGS) entry which is preliminary data.</text>
</comment>
<evidence type="ECO:0000259" key="8">
    <source>
        <dbReference type="Pfam" id="PF13359"/>
    </source>
</evidence>
<dbReference type="PANTHER" id="PTHR22930:SF221">
    <property type="entry name" value="NUCLEASE HARBI1"/>
    <property type="match status" value="1"/>
</dbReference>
<dbReference type="GO" id="GO:0046872">
    <property type="term" value="F:metal ion binding"/>
    <property type="evidence" value="ECO:0007669"/>
    <property type="project" value="UniProtKB-KW"/>
</dbReference>
<dbReference type="InterPro" id="IPR027806">
    <property type="entry name" value="HARBI1_dom"/>
</dbReference>
<evidence type="ECO:0000256" key="1">
    <source>
        <dbReference type="ARBA" id="ARBA00001968"/>
    </source>
</evidence>
<keyword evidence="4" id="KW-0540">Nuclease</keyword>
<evidence type="ECO:0000256" key="2">
    <source>
        <dbReference type="ARBA" id="ARBA00004123"/>
    </source>
</evidence>
<dbReference type="PANTHER" id="PTHR22930">
    <property type="match status" value="1"/>
</dbReference>
<keyword evidence="5" id="KW-0479">Metal-binding</keyword>
<keyword evidence="7" id="KW-0539">Nucleus</keyword>
<dbReference type="InterPro" id="IPR045249">
    <property type="entry name" value="HARBI1-like"/>
</dbReference>
<proteinExistence type="inferred from homology"/>
<name>A0A834LPQ6_RHOSS</name>
<dbReference type="EMBL" id="WJXA01000004">
    <property type="protein sequence ID" value="KAF7145421.1"/>
    <property type="molecule type" value="Genomic_DNA"/>
</dbReference>
<keyword evidence="6" id="KW-0378">Hydrolase</keyword>
<comment type="subcellular location">
    <subcellularLocation>
        <location evidence="2">Nucleus</location>
    </subcellularLocation>
</comment>
<comment type="similarity">
    <text evidence="3">Belongs to the HARBI1 family.</text>
</comment>
<dbReference type="GO" id="GO:0004518">
    <property type="term" value="F:nuclease activity"/>
    <property type="evidence" value="ECO:0007669"/>
    <property type="project" value="UniProtKB-KW"/>
</dbReference>
<protein>
    <recommendedName>
        <fullName evidence="8">DDE Tnp4 domain-containing protein</fullName>
    </recommendedName>
</protein>
<dbReference type="Proteomes" id="UP000626092">
    <property type="component" value="Unassembled WGS sequence"/>
</dbReference>
<gene>
    <name evidence="9" type="ORF">RHSIM_Rhsim04G0151000</name>
</gene>
<reference evidence="9" key="1">
    <citation type="submission" date="2019-11" db="EMBL/GenBank/DDBJ databases">
        <authorList>
            <person name="Liu Y."/>
            <person name="Hou J."/>
            <person name="Li T.-Q."/>
            <person name="Guan C.-H."/>
            <person name="Wu X."/>
            <person name="Wu H.-Z."/>
            <person name="Ling F."/>
            <person name="Zhang R."/>
            <person name="Shi X.-G."/>
            <person name="Ren J.-P."/>
            <person name="Chen E.-F."/>
            <person name="Sun J.-M."/>
        </authorList>
    </citation>
    <scope>NUCLEOTIDE SEQUENCE</scope>
    <source>
        <strain evidence="9">Adult_tree_wgs_1</strain>
        <tissue evidence="9">Leaves</tissue>
    </source>
</reference>
<evidence type="ECO:0000256" key="6">
    <source>
        <dbReference type="ARBA" id="ARBA00022801"/>
    </source>
</evidence>
<accession>A0A834LPQ6</accession>
<dbReference type="AlphaFoldDB" id="A0A834LPQ6"/>
<feature type="domain" description="DDE Tnp4" evidence="8">
    <location>
        <begin position="14"/>
        <end position="83"/>
    </location>
</feature>
<sequence length="212" mass="24574">MCHIHHSQDCIGAMDGTHVLCNPPPKDATKYFGCKGGHTMNILAICDFDLCFTFASARWEGSMHDYHVFKECVYGRGTHMFPHLPNGNVVVPDEQRTFGVWKSRWRMMKETSTYPLRINKLFVIASMAIHNYIIRNSVQDDELEEAIWKDERYVFQDLPDIDPMYAAQEDTEGFIYPQSANTLDMEVVRHGIMIALNDDRASVEQPQRRRRN</sequence>
<evidence type="ECO:0000256" key="4">
    <source>
        <dbReference type="ARBA" id="ARBA00022722"/>
    </source>
</evidence>
<dbReference type="OrthoDB" id="1678886at2759"/>
<evidence type="ECO:0000313" key="10">
    <source>
        <dbReference type="Proteomes" id="UP000626092"/>
    </source>
</evidence>
<comment type="cofactor">
    <cofactor evidence="1">
        <name>a divalent metal cation</name>
        <dbReference type="ChEBI" id="CHEBI:60240"/>
    </cofactor>
</comment>